<accession>A0A6G9YN25</accession>
<proteinExistence type="inferred from homology"/>
<keyword evidence="2 4" id="KW-0285">Flavoprotein</keyword>
<evidence type="ECO:0000256" key="1">
    <source>
        <dbReference type="ARBA" id="ARBA00009347"/>
    </source>
</evidence>
<evidence type="ECO:0000259" key="5">
    <source>
        <dbReference type="Pfam" id="PF00441"/>
    </source>
</evidence>
<keyword evidence="4" id="KW-0560">Oxidoreductase</keyword>
<dbReference type="Gene3D" id="2.40.110.20">
    <property type="match status" value="1"/>
</dbReference>
<dbReference type="KEGG" id="nah:F5544_32430"/>
<dbReference type="InterPro" id="IPR036250">
    <property type="entry name" value="AcylCo_DH-like_C"/>
</dbReference>
<dbReference type="Pfam" id="PF00441">
    <property type="entry name" value="Acyl-CoA_dh_1"/>
    <property type="match status" value="1"/>
</dbReference>
<dbReference type="InterPro" id="IPR009100">
    <property type="entry name" value="AcylCoA_DH/oxidase_NM_dom_sf"/>
</dbReference>
<evidence type="ECO:0000256" key="3">
    <source>
        <dbReference type="ARBA" id="ARBA00022827"/>
    </source>
</evidence>
<keyword evidence="3 4" id="KW-0274">FAD</keyword>
<dbReference type="Pfam" id="PF18158">
    <property type="entry name" value="AidB_N"/>
    <property type="match status" value="1"/>
</dbReference>
<dbReference type="InterPro" id="IPR052904">
    <property type="entry name" value="Acyl-CoA_dehydrogenase-like"/>
</dbReference>
<dbReference type="Gene3D" id="1.20.140.10">
    <property type="entry name" value="Butyryl-CoA Dehydrogenase, subunit A, domain 3"/>
    <property type="match status" value="1"/>
</dbReference>
<evidence type="ECO:0000256" key="4">
    <source>
        <dbReference type="RuleBase" id="RU362125"/>
    </source>
</evidence>
<comment type="cofactor">
    <cofactor evidence="4">
        <name>FAD</name>
        <dbReference type="ChEBI" id="CHEBI:57692"/>
    </cofactor>
</comment>
<feature type="domain" description="Adaptive response protein AidB N-terminal" evidence="7">
    <location>
        <begin position="2"/>
        <end position="119"/>
    </location>
</feature>
<dbReference type="Gene3D" id="6.10.250.600">
    <property type="match status" value="1"/>
</dbReference>
<feature type="domain" description="Acyl-CoA dehydrogenase/oxidase C-terminal" evidence="5">
    <location>
        <begin position="227"/>
        <end position="375"/>
    </location>
</feature>
<dbReference type="PANTHER" id="PTHR42707:SF3">
    <property type="entry name" value="ACYL-COA DEHYDROGENASE AIDB-RELATED"/>
    <property type="match status" value="1"/>
</dbReference>
<feature type="domain" description="Acyl-CoA oxidase/dehydrogenase middle" evidence="6">
    <location>
        <begin position="130"/>
        <end position="216"/>
    </location>
</feature>
<evidence type="ECO:0000313" key="9">
    <source>
        <dbReference type="Proteomes" id="UP000503540"/>
    </source>
</evidence>
<evidence type="ECO:0000256" key="2">
    <source>
        <dbReference type="ARBA" id="ARBA00022630"/>
    </source>
</evidence>
<protein>
    <submittedName>
        <fullName evidence="8">DNA alkylation response protein</fullName>
    </submittedName>
</protein>
<dbReference type="InterPro" id="IPR009075">
    <property type="entry name" value="AcylCo_DH/oxidase_C"/>
</dbReference>
<dbReference type="SUPFAM" id="SSF47203">
    <property type="entry name" value="Acyl-CoA dehydrogenase C-terminal domain-like"/>
    <property type="match status" value="1"/>
</dbReference>
<dbReference type="Proteomes" id="UP000503540">
    <property type="component" value="Chromosome"/>
</dbReference>
<comment type="similarity">
    <text evidence="1 4">Belongs to the acyl-CoA dehydrogenase family.</text>
</comment>
<dbReference type="EMBL" id="CP046172">
    <property type="protein sequence ID" value="QIS14323.1"/>
    <property type="molecule type" value="Genomic_DNA"/>
</dbReference>
<dbReference type="PANTHER" id="PTHR42707">
    <property type="entry name" value="ACYL-COA DEHYDROGENASE"/>
    <property type="match status" value="1"/>
</dbReference>
<reference evidence="8 9" key="1">
    <citation type="journal article" date="2019" name="ACS Chem. Biol.">
        <title>Identification and Mobilization of a Cryptic Antibiotic Biosynthesis Gene Locus from a Human-Pathogenic Nocardia Isolate.</title>
        <authorList>
            <person name="Herisse M."/>
            <person name="Ishida K."/>
            <person name="Porter J.L."/>
            <person name="Howden B."/>
            <person name="Hertweck C."/>
            <person name="Stinear T.P."/>
            <person name="Pidot S.J."/>
        </authorList>
    </citation>
    <scope>NUCLEOTIDE SEQUENCE [LARGE SCALE GENOMIC DNA]</scope>
    <source>
        <strain evidence="8 9">AUSMDU00012717</strain>
    </source>
</reference>
<dbReference type="GO" id="GO:0003995">
    <property type="term" value="F:acyl-CoA dehydrogenase activity"/>
    <property type="evidence" value="ECO:0007669"/>
    <property type="project" value="TreeGrafter"/>
</dbReference>
<evidence type="ECO:0000259" key="7">
    <source>
        <dbReference type="Pfam" id="PF18158"/>
    </source>
</evidence>
<dbReference type="InterPro" id="IPR041504">
    <property type="entry name" value="AidB_N"/>
</dbReference>
<keyword evidence="9" id="KW-1185">Reference proteome</keyword>
<dbReference type="SUPFAM" id="SSF56645">
    <property type="entry name" value="Acyl-CoA dehydrogenase NM domain-like"/>
    <property type="match status" value="1"/>
</dbReference>
<gene>
    <name evidence="8" type="ORF">F5544_32430</name>
</gene>
<dbReference type="AlphaFoldDB" id="A0A6G9YN25"/>
<name>A0A6G9YN25_9NOCA</name>
<evidence type="ECO:0000259" key="6">
    <source>
        <dbReference type="Pfam" id="PF02770"/>
    </source>
</evidence>
<evidence type="ECO:0000313" key="8">
    <source>
        <dbReference type="EMBL" id="QIS14323.1"/>
    </source>
</evidence>
<dbReference type="Pfam" id="PF02770">
    <property type="entry name" value="Acyl-CoA_dh_M"/>
    <property type="match status" value="1"/>
</dbReference>
<sequence length="483" mass="51933">MERLARIAAAEQTAEHAARAERNAPRLHSLDRDGGRIDHIECDPSWSWLLDTAVEHEMPSLPWRERRAGAFVVRNALGYVWGQVNTGVLCPVIMTLAAVPVLERFAPELAALWVPRLTDPRPGRNALAGQAYTEKQGGSDLRATLTTAVDRGDGAWELHGHKWFVSAPMADIFLTLAQTSDGLSCFLVERGPGVRPIRLKDKLGTRSLPTAEVEFRGARAWLVGTPGQGMAPLVHNLGYARLGPAVAPEMRAAVATAIDYCRRRRAFGQRLVDQPAMANVLADLAIESEAATAGMLRLAAMYDDFGSPLRRLATSIIKYWGCGRVTGHIAEAMQCLGGNGYSESFGLARLLRDASVHAIWEGSGNVTALDVLRGIGKNPETLDAFLGECAAARGGNRLLDDHLERTATRAAAVLHGATPAAEARRLVEDLALAFYASLLVRYSIPAVADAFCAGRLGPDRGLAYGTLPSGTDTAAIIERALPQ</sequence>
<organism evidence="8 9">
    <name type="scientific">Nocardia arthritidis</name>
    <dbReference type="NCBI Taxonomy" id="228602"/>
    <lineage>
        <taxon>Bacteria</taxon>
        <taxon>Bacillati</taxon>
        <taxon>Actinomycetota</taxon>
        <taxon>Actinomycetes</taxon>
        <taxon>Mycobacteriales</taxon>
        <taxon>Nocardiaceae</taxon>
        <taxon>Nocardia</taxon>
    </lineage>
</organism>
<dbReference type="InterPro" id="IPR006091">
    <property type="entry name" value="Acyl-CoA_Oxase/DH_mid-dom"/>
</dbReference>